<gene>
    <name evidence="2" type="ORF">IQ249_20360</name>
</gene>
<dbReference type="SUPFAM" id="SSF52833">
    <property type="entry name" value="Thioredoxin-like"/>
    <property type="match status" value="1"/>
</dbReference>
<dbReference type="Proteomes" id="UP000654482">
    <property type="component" value="Unassembled WGS sequence"/>
</dbReference>
<dbReference type="Pfam" id="PF07689">
    <property type="entry name" value="KaiB"/>
    <property type="match status" value="1"/>
</dbReference>
<dbReference type="PANTHER" id="PTHR41709:SF2">
    <property type="entry name" value="CIRCADIAN CLOCK PROTEIN KAIB2"/>
    <property type="match status" value="1"/>
</dbReference>
<dbReference type="GO" id="GO:0048511">
    <property type="term" value="P:rhythmic process"/>
    <property type="evidence" value="ECO:0007669"/>
    <property type="project" value="InterPro"/>
</dbReference>
<dbReference type="AlphaFoldDB" id="A0A8J7J5U1"/>
<dbReference type="InterPro" id="IPR011649">
    <property type="entry name" value="KaiB_domain"/>
</dbReference>
<proteinExistence type="predicted"/>
<dbReference type="EMBL" id="JADEWZ010000041">
    <property type="protein sequence ID" value="MBE9118249.1"/>
    <property type="molecule type" value="Genomic_DNA"/>
</dbReference>
<keyword evidence="3" id="KW-1185">Reference proteome</keyword>
<evidence type="ECO:0000259" key="1">
    <source>
        <dbReference type="SMART" id="SM01248"/>
    </source>
</evidence>
<dbReference type="Gene3D" id="3.40.30.10">
    <property type="entry name" value="Glutaredoxin"/>
    <property type="match status" value="1"/>
</dbReference>
<comment type="caution">
    <text evidence="2">The sequence shown here is derived from an EMBL/GenBank/DDBJ whole genome shotgun (WGS) entry which is preliminary data.</text>
</comment>
<sequence length="94" mass="10721">MVMNKIVLNLYVTGETPRTRRAIANLYRICEEELKENYQIVIIDVLEQPNLAESEKILVTPTLVKQLPPPLRRMIGDLSDKSQVLLGLEIDSES</sequence>
<reference evidence="2" key="1">
    <citation type="submission" date="2020-10" db="EMBL/GenBank/DDBJ databases">
        <authorList>
            <person name="Castelo-Branco R."/>
            <person name="Eusebio N."/>
            <person name="Adriana R."/>
            <person name="Vieira A."/>
            <person name="Brugerolle De Fraissinette N."/>
            <person name="Rezende De Castro R."/>
            <person name="Schneider M.P."/>
            <person name="Vasconcelos V."/>
            <person name="Leao P.N."/>
        </authorList>
    </citation>
    <scope>NUCLEOTIDE SEQUENCE</scope>
    <source>
        <strain evidence="2">LEGE 07157</strain>
    </source>
</reference>
<feature type="domain" description="KaiB" evidence="1">
    <location>
        <begin position="9"/>
        <end position="90"/>
    </location>
</feature>
<dbReference type="CDD" id="cd02978">
    <property type="entry name" value="KaiB_like"/>
    <property type="match status" value="1"/>
</dbReference>
<dbReference type="InterPro" id="IPR036249">
    <property type="entry name" value="Thioredoxin-like_sf"/>
</dbReference>
<accession>A0A8J7J5U1</accession>
<protein>
    <submittedName>
        <fullName evidence="2">Circadian clock KaiB family protein</fullName>
    </submittedName>
</protein>
<dbReference type="PANTHER" id="PTHR41709">
    <property type="entry name" value="KAIB-LIKE PROTEIN 1"/>
    <property type="match status" value="1"/>
</dbReference>
<dbReference type="RefSeq" id="WP_194031348.1">
    <property type="nucleotide sequence ID" value="NZ_JADEWZ010000041.1"/>
</dbReference>
<organism evidence="2 3">
    <name type="scientific">Lusitaniella coriacea LEGE 07157</name>
    <dbReference type="NCBI Taxonomy" id="945747"/>
    <lineage>
        <taxon>Bacteria</taxon>
        <taxon>Bacillati</taxon>
        <taxon>Cyanobacteriota</taxon>
        <taxon>Cyanophyceae</taxon>
        <taxon>Spirulinales</taxon>
        <taxon>Lusitaniellaceae</taxon>
        <taxon>Lusitaniella</taxon>
    </lineage>
</organism>
<dbReference type="InterPro" id="IPR039022">
    <property type="entry name" value="KaiB-like"/>
</dbReference>
<evidence type="ECO:0000313" key="3">
    <source>
        <dbReference type="Proteomes" id="UP000654482"/>
    </source>
</evidence>
<dbReference type="SMART" id="SM01248">
    <property type="entry name" value="KaiB"/>
    <property type="match status" value="1"/>
</dbReference>
<evidence type="ECO:0000313" key="2">
    <source>
        <dbReference type="EMBL" id="MBE9118249.1"/>
    </source>
</evidence>
<name>A0A8J7J5U1_9CYAN</name>